<keyword evidence="2" id="KW-0673">Quorum sensing</keyword>
<feature type="transmembrane region" description="Helical" evidence="8">
    <location>
        <begin position="83"/>
        <end position="116"/>
    </location>
</feature>
<feature type="transmembrane region" description="Helical" evidence="8">
    <location>
        <begin position="136"/>
        <end position="164"/>
    </location>
</feature>
<keyword evidence="10" id="KW-1185">Reference proteome</keyword>
<evidence type="ECO:0000313" key="10">
    <source>
        <dbReference type="Proteomes" id="UP000298246"/>
    </source>
</evidence>
<dbReference type="GO" id="GO:0009372">
    <property type="term" value="P:quorum sensing"/>
    <property type="evidence" value="ECO:0007669"/>
    <property type="project" value="UniProtKB-KW"/>
</dbReference>
<gene>
    <name evidence="9" type="ORF">B5M42_05405</name>
</gene>
<evidence type="ECO:0000313" key="9">
    <source>
        <dbReference type="EMBL" id="TFE90104.1"/>
    </source>
</evidence>
<evidence type="ECO:0008006" key="11">
    <source>
        <dbReference type="Google" id="ProtNLM"/>
    </source>
</evidence>
<keyword evidence="6 8" id="KW-1133">Transmembrane helix</keyword>
<sequence length="169" mass="18740">MRDPIDVVARRLSRVGWIRREMSEQLAEYRLAVGINMIGVILSTALLGAMWGKYGQAMVAMVCFFALRAFSGGFHFRSLTLCWAVTVALFVAIGFVELPLAATGAVNTAALLLVLWRAPRNVTGVPVYMYRYMKFFSGLIVGLNLIWLSDQAAVSFAAQALLLLPHERR</sequence>
<evidence type="ECO:0000256" key="7">
    <source>
        <dbReference type="ARBA" id="ARBA00023136"/>
    </source>
</evidence>
<name>A0A4Y8Q770_9BACL</name>
<dbReference type="Proteomes" id="UP000298246">
    <property type="component" value="Unassembled WGS sequence"/>
</dbReference>
<dbReference type="InterPro" id="IPR006741">
    <property type="entry name" value="AgrB"/>
</dbReference>
<organism evidence="9 10">
    <name type="scientific">Paenibacillus athensensis</name>
    <dbReference type="NCBI Taxonomy" id="1967502"/>
    <lineage>
        <taxon>Bacteria</taxon>
        <taxon>Bacillati</taxon>
        <taxon>Bacillota</taxon>
        <taxon>Bacilli</taxon>
        <taxon>Bacillales</taxon>
        <taxon>Paenibacillaceae</taxon>
        <taxon>Paenibacillus</taxon>
    </lineage>
</organism>
<dbReference type="EMBL" id="MYFO01000005">
    <property type="protein sequence ID" value="TFE90104.1"/>
    <property type="molecule type" value="Genomic_DNA"/>
</dbReference>
<evidence type="ECO:0000256" key="3">
    <source>
        <dbReference type="ARBA" id="ARBA00022670"/>
    </source>
</evidence>
<evidence type="ECO:0000256" key="2">
    <source>
        <dbReference type="ARBA" id="ARBA00022654"/>
    </source>
</evidence>
<proteinExistence type="predicted"/>
<comment type="caution">
    <text evidence="9">The sequence shown here is derived from an EMBL/GenBank/DDBJ whole genome shotgun (WGS) entry which is preliminary data.</text>
</comment>
<keyword evidence="4 8" id="KW-0812">Transmembrane</keyword>
<dbReference type="GO" id="GO:0008233">
    <property type="term" value="F:peptidase activity"/>
    <property type="evidence" value="ECO:0007669"/>
    <property type="project" value="UniProtKB-KW"/>
</dbReference>
<evidence type="ECO:0000256" key="5">
    <source>
        <dbReference type="ARBA" id="ARBA00022801"/>
    </source>
</evidence>
<evidence type="ECO:0000256" key="6">
    <source>
        <dbReference type="ARBA" id="ARBA00022989"/>
    </source>
</evidence>
<dbReference type="OrthoDB" id="2666767at2"/>
<protein>
    <recommendedName>
        <fullName evidence="11">Accessory gene regulator B</fullName>
    </recommendedName>
</protein>
<evidence type="ECO:0000256" key="8">
    <source>
        <dbReference type="SAM" id="Phobius"/>
    </source>
</evidence>
<evidence type="ECO:0000256" key="4">
    <source>
        <dbReference type="ARBA" id="ARBA00022692"/>
    </source>
</evidence>
<keyword evidence="5" id="KW-0378">Hydrolase</keyword>
<feature type="transmembrane region" description="Helical" evidence="8">
    <location>
        <begin position="57"/>
        <end position="76"/>
    </location>
</feature>
<feature type="transmembrane region" description="Helical" evidence="8">
    <location>
        <begin position="29"/>
        <end position="51"/>
    </location>
</feature>
<dbReference type="AlphaFoldDB" id="A0A4Y8Q770"/>
<keyword evidence="7 8" id="KW-0472">Membrane</keyword>
<accession>A0A4Y8Q770</accession>
<keyword evidence="1" id="KW-1003">Cell membrane</keyword>
<evidence type="ECO:0000256" key="1">
    <source>
        <dbReference type="ARBA" id="ARBA00022475"/>
    </source>
</evidence>
<dbReference type="GO" id="GO:0016020">
    <property type="term" value="C:membrane"/>
    <property type="evidence" value="ECO:0007669"/>
    <property type="project" value="InterPro"/>
</dbReference>
<dbReference type="GO" id="GO:0006508">
    <property type="term" value="P:proteolysis"/>
    <property type="evidence" value="ECO:0007669"/>
    <property type="project" value="UniProtKB-KW"/>
</dbReference>
<keyword evidence="3" id="KW-0645">Protease</keyword>
<reference evidence="9 10" key="1">
    <citation type="submission" date="2017-03" db="EMBL/GenBank/DDBJ databases">
        <title>Isolation of Levoglucosan Utilizing Bacteria.</title>
        <authorList>
            <person name="Arya A.S."/>
        </authorList>
    </citation>
    <scope>NUCLEOTIDE SEQUENCE [LARGE SCALE GENOMIC DNA]</scope>
    <source>
        <strain evidence="9 10">MEC069</strain>
    </source>
</reference>
<dbReference type="Pfam" id="PF04647">
    <property type="entry name" value="AgrB"/>
    <property type="match status" value="1"/>
</dbReference>
<dbReference type="RefSeq" id="WP_134750544.1">
    <property type="nucleotide sequence ID" value="NZ_MYFO02000001.1"/>
</dbReference>